<accession>A0ABW4EB84</accession>
<protein>
    <submittedName>
        <fullName evidence="7">M42 family metallopeptidase</fullName>
    </submittedName>
</protein>
<sequence>MTFKQIDLNILRRVSEADGIGGCEREVSRIVAEYGAPLCDEIIHDNLGSTIMIKHGSGHGPKVMFSAHMDEVGFMVREITDAGYIKLLPVGGWWGHVMPAHELTVTTMTGEKYIGIVGARAPHGLSQKVKNTVIAPMDLFLDMGVKNRQAILDLGIQIGDMVTPNTKFRVMNDPDLLCGKGWDDRVNLGTMLEVMRNLEGVHTDADLYFAATVQEEVGIRGARTATHTILPDVAVALDVTTATDTPLDTAGMKLGGGLVLSMVDHLTLSNPSLIAMMTQIAQANDLDVRYDFMTDGGTDACSIHKMLDGVVAMTASLPTRYMHSPRLLISRTDYEQTIRLLTVFCQQIDWQHLDGMKQAIGIQAHQ</sequence>
<evidence type="ECO:0000256" key="5">
    <source>
        <dbReference type="ARBA" id="ARBA00022801"/>
    </source>
</evidence>
<evidence type="ECO:0000256" key="2">
    <source>
        <dbReference type="ARBA" id="ARBA00022438"/>
    </source>
</evidence>
<keyword evidence="2" id="KW-0031">Aminopeptidase</keyword>
<keyword evidence="3" id="KW-0645">Protease</keyword>
<evidence type="ECO:0000313" key="7">
    <source>
        <dbReference type="EMBL" id="MFD1486019.1"/>
    </source>
</evidence>
<evidence type="ECO:0000256" key="4">
    <source>
        <dbReference type="ARBA" id="ARBA00022723"/>
    </source>
</evidence>
<dbReference type="RefSeq" id="WP_125754135.1">
    <property type="nucleotide sequence ID" value="NZ_JBHTON010000052.1"/>
</dbReference>
<dbReference type="PANTHER" id="PTHR32481">
    <property type="entry name" value="AMINOPEPTIDASE"/>
    <property type="match status" value="1"/>
</dbReference>
<evidence type="ECO:0000256" key="1">
    <source>
        <dbReference type="ARBA" id="ARBA00006272"/>
    </source>
</evidence>
<proteinExistence type="inferred from homology"/>
<dbReference type="PIRSF" id="PIRSF001123">
    <property type="entry name" value="PepA_GA"/>
    <property type="match status" value="1"/>
</dbReference>
<keyword evidence="5" id="KW-0378">Hydrolase</keyword>
<dbReference type="InterPro" id="IPR023367">
    <property type="entry name" value="Peptidase_M42_dom2"/>
</dbReference>
<dbReference type="PANTHER" id="PTHR32481:SF0">
    <property type="entry name" value="AMINOPEPTIDASE YPDE-RELATED"/>
    <property type="match status" value="1"/>
</dbReference>
<dbReference type="InterPro" id="IPR051464">
    <property type="entry name" value="Peptidase_M42_aminopept"/>
</dbReference>
<name>A0ABW4EB84_9LACO</name>
<comment type="caution">
    <text evidence="7">The sequence shown here is derived from an EMBL/GenBank/DDBJ whole genome shotgun (WGS) entry which is preliminary data.</text>
</comment>
<organism evidence="7 8">
    <name type="scientific">Lacticaseibacillus baoqingensis</name>
    <dbReference type="NCBI Taxonomy" id="2486013"/>
    <lineage>
        <taxon>Bacteria</taxon>
        <taxon>Bacillati</taxon>
        <taxon>Bacillota</taxon>
        <taxon>Bacilli</taxon>
        <taxon>Lactobacillales</taxon>
        <taxon>Lactobacillaceae</taxon>
        <taxon>Lacticaseibacillus</taxon>
    </lineage>
</organism>
<dbReference type="Gene3D" id="3.40.630.10">
    <property type="entry name" value="Zn peptidases"/>
    <property type="match status" value="1"/>
</dbReference>
<evidence type="ECO:0000256" key="3">
    <source>
        <dbReference type="ARBA" id="ARBA00022670"/>
    </source>
</evidence>
<gene>
    <name evidence="7" type="ORF">ACFQ5J_12375</name>
</gene>
<evidence type="ECO:0000256" key="6">
    <source>
        <dbReference type="PIRNR" id="PIRNR001123"/>
    </source>
</evidence>
<dbReference type="InterPro" id="IPR008007">
    <property type="entry name" value="Peptidase_M42"/>
</dbReference>
<keyword evidence="8" id="KW-1185">Reference proteome</keyword>
<dbReference type="Gene3D" id="2.40.30.40">
    <property type="entry name" value="Peptidase M42, domain 2"/>
    <property type="match status" value="1"/>
</dbReference>
<evidence type="ECO:0000313" key="8">
    <source>
        <dbReference type="Proteomes" id="UP001597252"/>
    </source>
</evidence>
<dbReference type="Pfam" id="PF05343">
    <property type="entry name" value="Peptidase_M42"/>
    <property type="match status" value="1"/>
</dbReference>
<dbReference type="SUPFAM" id="SSF53187">
    <property type="entry name" value="Zn-dependent exopeptidases"/>
    <property type="match status" value="1"/>
</dbReference>
<dbReference type="SUPFAM" id="SSF101821">
    <property type="entry name" value="Aminopeptidase/glucanase lid domain"/>
    <property type="match status" value="1"/>
</dbReference>
<keyword evidence="4" id="KW-0479">Metal-binding</keyword>
<dbReference type="Proteomes" id="UP001597252">
    <property type="component" value="Unassembled WGS sequence"/>
</dbReference>
<dbReference type="EMBL" id="JBHTON010000052">
    <property type="protein sequence ID" value="MFD1486019.1"/>
    <property type="molecule type" value="Genomic_DNA"/>
</dbReference>
<reference evidence="8" key="1">
    <citation type="journal article" date="2019" name="Int. J. Syst. Evol. Microbiol.">
        <title>The Global Catalogue of Microorganisms (GCM) 10K type strain sequencing project: providing services to taxonomists for standard genome sequencing and annotation.</title>
        <authorList>
            <consortium name="The Broad Institute Genomics Platform"/>
            <consortium name="The Broad Institute Genome Sequencing Center for Infectious Disease"/>
            <person name="Wu L."/>
            <person name="Ma J."/>
        </authorList>
    </citation>
    <scope>NUCLEOTIDE SEQUENCE [LARGE SCALE GENOMIC DNA]</scope>
    <source>
        <strain evidence="8">CCM 8903</strain>
    </source>
</reference>
<comment type="similarity">
    <text evidence="1 6">Belongs to the peptidase M42 family.</text>
</comment>